<keyword evidence="1 2" id="KW-0413">Isomerase</keyword>
<dbReference type="GO" id="GO:1901170">
    <property type="term" value="P:naphthalene catabolic process"/>
    <property type="evidence" value="ECO:0007669"/>
    <property type="project" value="InterPro"/>
</dbReference>
<dbReference type="CDD" id="cd03022">
    <property type="entry name" value="DsbA_HCCA_Iso"/>
    <property type="match status" value="1"/>
</dbReference>
<dbReference type="InterPro" id="IPR036249">
    <property type="entry name" value="Thioredoxin-like_sf"/>
</dbReference>
<dbReference type="Gene3D" id="3.40.30.10">
    <property type="entry name" value="Glutaredoxin"/>
    <property type="match status" value="1"/>
</dbReference>
<dbReference type="PATRIC" id="fig|76731.3.peg.1626"/>
<dbReference type="EMBL" id="CP013729">
    <property type="protein sequence ID" value="ALV06072.1"/>
    <property type="molecule type" value="Genomic_DNA"/>
</dbReference>
<gene>
    <name evidence="2" type="ORF">RD2015_1587</name>
</gene>
<dbReference type="KEGG" id="rdp:RD2015_1587"/>
<dbReference type="PANTHER" id="PTHR42943">
    <property type="entry name" value="GLUTATHIONE S-TRANSFERASE KAPPA"/>
    <property type="match status" value="1"/>
</dbReference>
<dbReference type="Pfam" id="PF01323">
    <property type="entry name" value="DSBA"/>
    <property type="match status" value="1"/>
</dbReference>
<dbReference type="GO" id="GO:0018845">
    <property type="term" value="F:2-hydroxychromene-2-carboxylate isomerase activity"/>
    <property type="evidence" value="ECO:0007669"/>
    <property type="project" value="UniProtKB-UniRule"/>
</dbReference>
<dbReference type="InterPro" id="IPR014440">
    <property type="entry name" value="HCCAis_GSTk"/>
</dbReference>
<keyword evidence="3" id="KW-1185">Reference proteome</keyword>
<dbReference type="STRING" id="76731.RD2015_1587"/>
<dbReference type="GO" id="GO:0004364">
    <property type="term" value="F:glutathione transferase activity"/>
    <property type="evidence" value="ECO:0007669"/>
    <property type="project" value="TreeGrafter"/>
</dbReference>
<dbReference type="InterPro" id="IPR051924">
    <property type="entry name" value="GST_Kappa/NadH"/>
</dbReference>
<dbReference type="Proteomes" id="UP000060699">
    <property type="component" value="Chromosome"/>
</dbReference>
<dbReference type="EC" id="5.99.1.4" evidence="1"/>
<proteinExistence type="inferred from homology"/>
<dbReference type="PANTHER" id="PTHR42943:SF2">
    <property type="entry name" value="GLUTATHIONE S-TRANSFERASE KAPPA 1"/>
    <property type="match status" value="1"/>
</dbReference>
<evidence type="ECO:0000313" key="2">
    <source>
        <dbReference type="EMBL" id="ALV06072.1"/>
    </source>
</evidence>
<reference evidence="2 3" key="1">
    <citation type="submission" date="2015-12" db="EMBL/GenBank/DDBJ databases">
        <title>Complete genome of Roseateles depolymerans KCTC 42856.</title>
        <authorList>
            <person name="Kim K.M."/>
        </authorList>
    </citation>
    <scope>NUCLEOTIDE SEQUENCE [LARGE SCALE GENOMIC DNA]</scope>
    <source>
        <strain evidence="2 3">KCTC 42856</strain>
    </source>
</reference>
<accession>A0A0U3CBF0</accession>
<dbReference type="GO" id="GO:0006749">
    <property type="term" value="P:glutathione metabolic process"/>
    <property type="evidence" value="ECO:0007669"/>
    <property type="project" value="TreeGrafter"/>
</dbReference>
<dbReference type="InterPro" id="IPR001853">
    <property type="entry name" value="DSBA-like_thioredoxin_dom"/>
</dbReference>
<name>A0A0U3CBF0_9BURK</name>
<organism evidence="2 3">
    <name type="scientific">Roseateles depolymerans</name>
    <dbReference type="NCBI Taxonomy" id="76731"/>
    <lineage>
        <taxon>Bacteria</taxon>
        <taxon>Pseudomonadati</taxon>
        <taxon>Pseudomonadota</taxon>
        <taxon>Betaproteobacteria</taxon>
        <taxon>Burkholderiales</taxon>
        <taxon>Sphaerotilaceae</taxon>
        <taxon>Roseateles</taxon>
    </lineage>
</organism>
<evidence type="ECO:0000256" key="1">
    <source>
        <dbReference type="PIRNR" id="PIRNR006386"/>
    </source>
</evidence>
<dbReference type="SUPFAM" id="SSF52833">
    <property type="entry name" value="Thioredoxin-like"/>
    <property type="match status" value="1"/>
</dbReference>
<protein>
    <recommendedName>
        <fullName evidence="1">2-hydroxychromene-2-carboxylate isomerase</fullName>
        <ecNumber evidence="1">5.99.1.4</ecNumber>
    </recommendedName>
</protein>
<comment type="similarity">
    <text evidence="1">Belongs to the GST superfamily. NadH family.</text>
</comment>
<dbReference type="PIRSF" id="PIRSF006386">
    <property type="entry name" value="HCCAis_GSTk"/>
    <property type="match status" value="1"/>
</dbReference>
<dbReference type="GO" id="GO:0004602">
    <property type="term" value="F:glutathione peroxidase activity"/>
    <property type="evidence" value="ECO:0007669"/>
    <property type="project" value="TreeGrafter"/>
</dbReference>
<evidence type="ECO:0000313" key="3">
    <source>
        <dbReference type="Proteomes" id="UP000060699"/>
    </source>
</evidence>
<dbReference type="InterPro" id="IPR044087">
    <property type="entry name" value="NahD-like"/>
</dbReference>
<dbReference type="RefSeq" id="WP_058934423.1">
    <property type="nucleotide sequence ID" value="NZ_CP013729.1"/>
</dbReference>
<dbReference type="AlphaFoldDB" id="A0A0U3CBF0"/>
<comment type="catalytic activity">
    <reaction evidence="1">
        <text>2-hydroxychromene-2-carboxylate = (3E)-4-(2-hydroxyphenyl)-2-oxobut-3-enoate</text>
        <dbReference type="Rhea" id="RHEA:27401"/>
        <dbReference type="ChEBI" id="CHEBI:59350"/>
        <dbReference type="ChEBI" id="CHEBI:59353"/>
        <dbReference type="EC" id="5.99.1.4"/>
    </reaction>
</comment>
<sequence length="200" mass="23014">MAAPIDFYFDFASPYGYIASQTIDELAQRHGRSVNWHAIVLDANFQSLERIRIPTSVMRSDYIRRDVERLAAFSGVDYKTPSSLGLHTEMAARLFHWFNDRDPEQGRCFARAAYRAYFVEDRNIAQLETLQDLCAAQKMDAAELQHLVNDSANRARLKAEIDLAESRGVFGSPFFIVEGERFWGNDRLPQLERWLAQGPY</sequence>